<feature type="region of interest" description="Disordered" evidence="1">
    <location>
        <begin position="1"/>
        <end position="45"/>
    </location>
</feature>
<reference evidence="7 8" key="1">
    <citation type="submission" date="2018-08" db="EMBL/GenBank/DDBJ databases">
        <title>Genomic investigation of the strawberry pathogen Phytophthora fragariae indicates pathogenicity is determined by transcriptional variation in three key races.</title>
        <authorList>
            <person name="Adams T.M."/>
            <person name="Armitage A.D."/>
            <person name="Sobczyk M.K."/>
            <person name="Bates H.J."/>
            <person name="Dunwell J.M."/>
            <person name="Nellist C.F."/>
            <person name="Harrison R.J."/>
        </authorList>
    </citation>
    <scope>NUCLEOTIDE SEQUENCE [LARGE SCALE GENOMIC DNA]</scope>
    <source>
        <strain evidence="6 8">BC-1</strain>
        <strain evidence="5 10">BC-23</strain>
        <strain evidence="4 9">NOV-71</strain>
        <strain evidence="2 7">NOV-9</strain>
        <strain evidence="3 11">ONT-3</strain>
    </source>
</reference>
<evidence type="ECO:0000256" key="1">
    <source>
        <dbReference type="SAM" id="MobiDB-lite"/>
    </source>
</evidence>
<dbReference type="Proteomes" id="UP000488956">
    <property type="component" value="Unassembled WGS sequence"/>
</dbReference>
<evidence type="ECO:0000313" key="11">
    <source>
        <dbReference type="Proteomes" id="UP000488956"/>
    </source>
</evidence>
<proteinExistence type="predicted"/>
<evidence type="ECO:0000313" key="7">
    <source>
        <dbReference type="Proteomes" id="UP000429523"/>
    </source>
</evidence>
<gene>
    <name evidence="6" type="ORF">PF002_g16</name>
    <name evidence="5" type="ORF">PF004_g81</name>
    <name evidence="4" type="ORF">PF007_g288</name>
    <name evidence="2" type="ORF">PF009_g329</name>
    <name evidence="3" type="ORF">PF010_g279</name>
</gene>
<evidence type="ECO:0000313" key="4">
    <source>
        <dbReference type="EMBL" id="KAE9141323.1"/>
    </source>
</evidence>
<dbReference type="EMBL" id="QXGF01000006">
    <property type="protein sequence ID" value="KAE8950149.1"/>
    <property type="molecule type" value="Genomic_DNA"/>
</dbReference>
<comment type="caution">
    <text evidence="6">The sequence shown here is derived from an EMBL/GenBank/DDBJ whole genome shotgun (WGS) entry which is preliminary data.</text>
</comment>
<sequence>MLSVEKANESVDIEDSESGESGEDEEAELADDDMDSYDDLPPAKAVGPYDPDLLDYEDLAEMSAVNPHEEMEEYADYKVDITEGNNMPIYPDLPRTSTNKKFKCKTGFLTKFFLVNLNLKVNLNRSVPLLLSHPLPRLMVEIPRLVMGTQTLMVKSKTQMTNLILSMTTGPSSHHGVHKNIVDAYMYSSLPSESPEHMVPSHIKEEDADNNGTAQQLVAVDAGNSIDVCMTTETQTGVQRTALEADWKMSKN</sequence>
<feature type="compositionally biased region" description="Acidic residues" evidence="1">
    <location>
        <begin position="11"/>
        <end position="38"/>
    </location>
</feature>
<evidence type="ECO:0000313" key="8">
    <source>
        <dbReference type="Proteomes" id="UP000440367"/>
    </source>
</evidence>
<dbReference type="Proteomes" id="UP000441208">
    <property type="component" value="Unassembled WGS sequence"/>
</dbReference>
<evidence type="ECO:0000313" key="5">
    <source>
        <dbReference type="EMBL" id="KAE9256424.1"/>
    </source>
</evidence>
<evidence type="ECO:0000313" key="9">
    <source>
        <dbReference type="Proteomes" id="UP000441208"/>
    </source>
</evidence>
<evidence type="ECO:0000313" key="10">
    <source>
        <dbReference type="Proteomes" id="UP000476176"/>
    </source>
</evidence>
<dbReference type="EMBL" id="QXGD01000001">
    <property type="protein sequence ID" value="KAE9258529.1"/>
    <property type="molecule type" value="Genomic_DNA"/>
</dbReference>
<dbReference type="Proteomes" id="UP000440367">
    <property type="component" value="Unassembled WGS sequence"/>
</dbReference>
<evidence type="ECO:0000313" key="6">
    <source>
        <dbReference type="EMBL" id="KAE9258529.1"/>
    </source>
</evidence>
<accession>A0A6A4AHB5</accession>
<dbReference type="Proteomes" id="UP000476176">
    <property type="component" value="Unassembled WGS sequence"/>
</dbReference>
<organism evidence="6 8">
    <name type="scientific">Phytophthora fragariae</name>
    <dbReference type="NCBI Taxonomy" id="53985"/>
    <lineage>
        <taxon>Eukaryota</taxon>
        <taxon>Sar</taxon>
        <taxon>Stramenopiles</taxon>
        <taxon>Oomycota</taxon>
        <taxon>Peronosporomycetes</taxon>
        <taxon>Peronosporales</taxon>
        <taxon>Peronosporaceae</taxon>
        <taxon>Phytophthora</taxon>
    </lineage>
</organism>
<protein>
    <submittedName>
        <fullName evidence="6">Uncharacterized protein</fullName>
    </submittedName>
</protein>
<dbReference type="EMBL" id="QXFZ01000005">
    <property type="protein sequence ID" value="KAE9141323.1"/>
    <property type="molecule type" value="Genomic_DNA"/>
</dbReference>
<evidence type="ECO:0000313" key="3">
    <source>
        <dbReference type="EMBL" id="KAE9140229.1"/>
    </source>
</evidence>
<name>A0A6A4AHB5_9STRA</name>
<evidence type="ECO:0000313" key="2">
    <source>
        <dbReference type="EMBL" id="KAE8950149.1"/>
    </source>
</evidence>
<dbReference type="EMBL" id="QXGC01000002">
    <property type="protein sequence ID" value="KAE9256424.1"/>
    <property type="molecule type" value="Genomic_DNA"/>
</dbReference>
<dbReference type="AlphaFoldDB" id="A0A6A4AHB5"/>
<dbReference type="Proteomes" id="UP000429523">
    <property type="component" value="Unassembled WGS sequence"/>
</dbReference>
<dbReference type="EMBL" id="QXFX01000005">
    <property type="protein sequence ID" value="KAE9140229.1"/>
    <property type="molecule type" value="Genomic_DNA"/>
</dbReference>